<feature type="compositionally biased region" description="Basic residues" evidence="13">
    <location>
        <begin position="1757"/>
        <end position="1796"/>
    </location>
</feature>
<dbReference type="SMART" id="SM00317">
    <property type="entry name" value="SET"/>
    <property type="match status" value="1"/>
</dbReference>
<feature type="compositionally biased region" description="Basic and acidic residues" evidence="13">
    <location>
        <begin position="1566"/>
        <end position="1578"/>
    </location>
</feature>
<dbReference type="InterPro" id="IPR019787">
    <property type="entry name" value="Znf_PHD-finger"/>
</dbReference>
<dbReference type="GO" id="GO:0042054">
    <property type="term" value="F:histone methyltransferase activity"/>
    <property type="evidence" value="ECO:0007669"/>
    <property type="project" value="InterPro"/>
</dbReference>
<evidence type="ECO:0000256" key="1">
    <source>
        <dbReference type="ARBA" id="ARBA00004123"/>
    </source>
</evidence>
<feature type="region of interest" description="Disordered" evidence="13">
    <location>
        <begin position="680"/>
        <end position="739"/>
    </location>
</feature>
<feature type="region of interest" description="Disordered" evidence="13">
    <location>
        <begin position="753"/>
        <end position="779"/>
    </location>
</feature>
<evidence type="ECO:0000256" key="4">
    <source>
        <dbReference type="ARBA" id="ARBA00022603"/>
    </source>
</evidence>
<evidence type="ECO:0000256" key="9">
    <source>
        <dbReference type="ARBA" id="ARBA00022833"/>
    </source>
</evidence>
<dbReference type="SUPFAM" id="SSF82199">
    <property type="entry name" value="SET domain"/>
    <property type="match status" value="1"/>
</dbReference>
<feature type="compositionally biased region" description="Basic and acidic residues" evidence="13">
    <location>
        <begin position="1480"/>
        <end position="1497"/>
    </location>
</feature>
<dbReference type="InterPro" id="IPR050777">
    <property type="entry name" value="SET2_Histone-Lys_MeTrsfase"/>
</dbReference>
<dbReference type="PROSITE" id="PS50016">
    <property type="entry name" value="ZF_PHD_2"/>
    <property type="match status" value="1"/>
</dbReference>
<name>A0A077ZXM4_STYLE</name>
<feature type="compositionally biased region" description="Polar residues" evidence="13">
    <location>
        <begin position="1607"/>
        <end position="1616"/>
    </location>
</feature>
<evidence type="ECO:0000313" key="20">
    <source>
        <dbReference type="Proteomes" id="UP000039865"/>
    </source>
</evidence>
<feature type="compositionally biased region" description="Polar residues" evidence="13">
    <location>
        <begin position="1686"/>
        <end position="1716"/>
    </location>
</feature>
<evidence type="ECO:0000259" key="16">
    <source>
        <dbReference type="PROSITE" id="PS50868"/>
    </source>
</evidence>
<dbReference type="PROSITE" id="PS51379">
    <property type="entry name" value="4FE4S_FER_2"/>
    <property type="match status" value="1"/>
</dbReference>
<dbReference type="PANTHER" id="PTHR22884">
    <property type="entry name" value="SET DOMAIN PROTEINS"/>
    <property type="match status" value="1"/>
</dbReference>
<comment type="subcellular location">
    <subcellularLocation>
        <location evidence="2">Chromosome</location>
    </subcellularLocation>
    <subcellularLocation>
        <location evidence="1">Nucleus</location>
    </subcellularLocation>
</comment>
<dbReference type="Pfam" id="PF00856">
    <property type="entry name" value="SET"/>
    <property type="match status" value="1"/>
</dbReference>
<dbReference type="GO" id="GO:0032259">
    <property type="term" value="P:methylation"/>
    <property type="evidence" value="ECO:0007669"/>
    <property type="project" value="UniProtKB-KW"/>
</dbReference>
<dbReference type="InterPro" id="IPR003616">
    <property type="entry name" value="Post-SET_dom"/>
</dbReference>
<evidence type="ECO:0000256" key="13">
    <source>
        <dbReference type="SAM" id="MobiDB-lite"/>
    </source>
</evidence>
<evidence type="ECO:0000259" key="18">
    <source>
        <dbReference type="PROSITE" id="PS51379"/>
    </source>
</evidence>
<dbReference type="GO" id="GO:0005634">
    <property type="term" value="C:nucleus"/>
    <property type="evidence" value="ECO:0007669"/>
    <property type="project" value="UniProtKB-SubCell"/>
</dbReference>
<feature type="compositionally biased region" description="Basic and acidic residues" evidence="13">
    <location>
        <begin position="448"/>
        <end position="462"/>
    </location>
</feature>
<evidence type="ECO:0000259" key="17">
    <source>
        <dbReference type="PROSITE" id="PS51215"/>
    </source>
</evidence>
<feature type="compositionally biased region" description="Basic and acidic residues" evidence="13">
    <location>
        <begin position="1618"/>
        <end position="1638"/>
    </location>
</feature>
<dbReference type="GO" id="GO:0005694">
    <property type="term" value="C:chromosome"/>
    <property type="evidence" value="ECO:0007669"/>
    <property type="project" value="UniProtKB-SubCell"/>
</dbReference>
<keyword evidence="5" id="KW-0808">Transferase</keyword>
<dbReference type="SMART" id="SM00249">
    <property type="entry name" value="PHD"/>
    <property type="match status" value="1"/>
</dbReference>
<feature type="compositionally biased region" description="Basic residues" evidence="13">
    <location>
        <begin position="1733"/>
        <end position="1746"/>
    </location>
</feature>
<dbReference type="GO" id="GO:0008270">
    <property type="term" value="F:zinc ion binding"/>
    <property type="evidence" value="ECO:0007669"/>
    <property type="project" value="UniProtKB-KW"/>
</dbReference>
<keyword evidence="20" id="KW-1185">Reference proteome</keyword>
<dbReference type="SMART" id="SM00570">
    <property type="entry name" value="AWS"/>
    <property type="match status" value="1"/>
</dbReference>
<evidence type="ECO:0000256" key="3">
    <source>
        <dbReference type="ARBA" id="ARBA00022454"/>
    </source>
</evidence>
<sequence>MNIDNNIYKRPTARVQGMSSRQQVLYLLQKTQKEANWDMENDSDFQDELSQETYQNTNDELQQPSKRRVLDSYSVPYNEELEIKREKMRQQEIKNHPERFRLLAYSLSQFTPIKKNKYLERKRHILLEKEANQLLVCNCQRSTIKKNEKTNPLQSFNCGERCINRCVSTECCVQTCPSGAFCKNRRFQLHQNAYVFPAKTEKKGWGLFAGEFIPKGTFIMQYVGEVFSVDSDLGQERVQQYRNSTCTYLMRTTNNEVIDPTYVGNIARFINHSCEPSCETQKWNVLGEVCVGIFALRDIQENEELSFDYQFDFFKTPFTKCYCGTSKCKGYLGVLSRNNEDDDEELENPLCVYCQDYINDKDDLVVCNGNCRETYHIICIIKKEGKTKTQAQALMQQSDRRNFLCRDCLTSLNIKKRKNKKLNREGEDSSQWQNDSNTLENPQEDKDDDNHDDNVLPWESKDPNVRKYYEDSKKNREIDKIIMREIDLIIQNMAEINELANQNSKMKRAKKKNSQFSDFYNFISELQKRLKMRSSGDKEHIKFRKHKDDIQESKRNKLQLLQSKKNLKLSKIDLEEVKKKRGRPRKIQSSQSFASHKEYIQPKLQQSQSAQFSKNDQIQSFSRKIMTIENDFLRSQSKKYIDQLSETENIRKINSMLSPSQLLIGDNKIEVDQTHDSFVSHEKEQDFQEDEGMEQDFDDEGEDDDQQDLDQIDEEEDDDDYFDEEDNDDNEDLDLSNVNNVELNLEKLQGLNEEEEEEKLQVRSGQDAHTGGSSKSFQTANNVINSQNFGKQSSIQSSLTNESILIKRLRQLSGEHDLLIGSDYLIKRTPIKQGLIFNQSPSKHSILQTGQSSNEIGYHREKFLVQNFIRIRIDEFLKEQLKNESNLTPSELIVRESKLNIYETVFNIVINDNIDTLQCIPTKFQIFWEQSWGGMVTVRLQSTLKQYIFITNLMQEVTDMLFKSNLLTQNSSTGYFIGQKLDLVSNKDVKSQFPFDIVLLKVPKNFIRKLVGYQEKTLTEYRKIFAVDFYFDRELLTDDVFHMHENTELRIFGKNQDVYAVNELVQKELEQIKMKTILLQMNDCKLLMDNVKEVKVLVDPCEIRVKRMMREWKDLRHPFYYLPNYFREMALIGKIQEIRDAELRIEQFFLSKRDMNYVNNQQISFLLPIYFKSISNEIKNQVSLRCPSIQLFFYEPTYPRKHLTVLMIGPWQALMQAKIILEEQANVYMFRNNHSFENFQQFTYHQQIRFSFKSLKRFVLEKDIKYLNHWDLCSIFLEDAGKEPVFEDLKKQLMSSQAEIQSYIMNPLLINQPQLQILSASQSFPVYPFSAQNQLFQQQQLMIQAQIEQKRQLIIMEKMKDYKALVDFLKNQDVETCINSLFVLHDYENAEESLSKLMNRLKVNKNELIQFMNVMLTRNVEDYEDSIRNFSSRYEQVRVIDQSQNDEEKLVIQQNRDSMKRYKNTYGDTQSYNRSRSHSYRQELNYHGRNDRDEGSYDRGYSNKNNQRIQPFNPDNYQNAQPRTEQKESRSSYYSRSKSKSRRRKQSYTSDRSSSDRGTNYRSSKYNRDHHSESPDNHRRYHDARISQNRHNRKRSDSRDYNRSYKDSTYNRSGYSQRGRDRDDSSHHYRKRDYEDSHQYNSNYHHRDRGRSSGSERSSNEYDNYNYRNSSHHNNRERERSRHGDYSSSRYNDQYQHQTHGPSSSHRYHDYNSSNHYNSYTKKYDDYSSYNRSSRHNYSSRRRSRSYRSASSERRYRSPSHYHRYRRRSRSYYGGHYRRSRSRYERHHRHHHHHYHKDPYHHVRALQNANRVKHKGGFDYGQMSSNFGVPIQNQAYGNDQSFANHQSNASQQNQNQTYSNMMRQQNQYASGFGNYSSNYRNSNSNLNEEGQL</sequence>
<feature type="compositionally biased region" description="Basic and acidic residues" evidence="13">
    <location>
        <begin position="1674"/>
        <end position="1685"/>
    </location>
</feature>
<keyword evidence="6" id="KW-0949">S-adenosyl-L-methionine</keyword>
<feature type="compositionally biased region" description="Low complexity" evidence="13">
    <location>
        <begin position="1717"/>
        <end position="1732"/>
    </location>
</feature>
<feature type="domain" description="4Fe-4S ferredoxin-type" evidence="18">
    <location>
        <begin position="152"/>
        <end position="186"/>
    </location>
</feature>
<dbReference type="SUPFAM" id="SSF57903">
    <property type="entry name" value="FYVE/PHD zinc finger"/>
    <property type="match status" value="1"/>
</dbReference>
<gene>
    <name evidence="19" type="primary">Contig12083.g12926</name>
    <name evidence="19" type="ORF">STYLEM_3648</name>
</gene>
<feature type="domain" description="AWS" evidence="17">
    <location>
        <begin position="132"/>
        <end position="191"/>
    </location>
</feature>
<keyword evidence="8 12" id="KW-0863">Zinc-finger</keyword>
<evidence type="ECO:0000256" key="10">
    <source>
        <dbReference type="ARBA" id="ARBA00022853"/>
    </source>
</evidence>
<keyword evidence="4" id="KW-0489">Methyltransferase</keyword>
<dbReference type="InParanoid" id="A0A077ZXM4"/>
<keyword evidence="9" id="KW-0862">Zinc</keyword>
<dbReference type="PROSITE" id="PS50280">
    <property type="entry name" value="SET"/>
    <property type="match status" value="1"/>
</dbReference>
<feature type="region of interest" description="Disordered" evidence="13">
    <location>
        <begin position="1870"/>
        <end position="1892"/>
    </location>
</feature>
<evidence type="ECO:0000256" key="8">
    <source>
        <dbReference type="ARBA" id="ARBA00022771"/>
    </source>
</evidence>
<dbReference type="InterPro" id="IPR001214">
    <property type="entry name" value="SET_dom"/>
</dbReference>
<dbReference type="InterPro" id="IPR046341">
    <property type="entry name" value="SET_dom_sf"/>
</dbReference>
<feature type="domain" description="SET" evidence="15">
    <location>
        <begin position="185"/>
        <end position="310"/>
    </location>
</feature>
<evidence type="ECO:0000256" key="11">
    <source>
        <dbReference type="ARBA" id="ARBA00023242"/>
    </source>
</evidence>
<dbReference type="InterPro" id="IPR013083">
    <property type="entry name" value="Znf_RING/FYVE/PHD"/>
</dbReference>
<keyword evidence="10" id="KW-0156">Chromatin regulator</keyword>
<organism evidence="19 20">
    <name type="scientific">Stylonychia lemnae</name>
    <name type="common">Ciliate</name>
    <dbReference type="NCBI Taxonomy" id="5949"/>
    <lineage>
        <taxon>Eukaryota</taxon>
        <taxon>Sar</taxon>
        <taxon>Alveolata</taxon>
        <taxon>Ciliophora</taxon>
        <taxon>Intramacronucleata</taxon>
        <taxon>Spirotrichea</taxon>
        <taxon>Stichotrichia</taxon>
        <taxon>Sporadotrichida</taxon>
        <taxon>Oxytrichidae</taxon>
        <taxon>Stylonychinae</taxon>
        <taxon>Stylonychia</taxon>
    </lineage>
</organism>
<dbReference type="PROSITE" id="PS50868">
    <property type="entry name" value="POST_SET"/>
    <property type="match status" value="1"/>
</dbReference>
<feature type="region of interest" description="Disordered" evidence="13">
    <location>
        <begin position="419"/>
        <end position="462"/>
    </location>
</feature>
<feature type="compositionally biased region" description="Low complexity" evidence="13">
    <location>
        <begin position="1874"/>
        <end position="1892"/>
    </location>
</feature>
<dbReference type="InterPro" id="IPR011011">
    <property type="entry name" value="Znf_FYVE_PHD"/>
</dbReference>
<keyword evidence="3" id="KW-0158">Chromosome</keyword>
<feature type="domain" description="PHD-type" evidence="14">
    <location>
        <begin position="348"/>
        <end position="411"/>
    </location>
</feature>
<evidence type="ECO:0000313" key="19">
    <source>
        <dbReference type="EMBL" id="CDW74666.1"/>
    </source>
</evidence>
<dbReference type="InterPro" id="IPR001965">
    <property type="entry name" value="Znf_PHD"/>
</dbReference>
<keyword evidence="7" id="KW-0479">Metal-binding</keyword>
<dbReference type="Pfam" id="PF17907">
    <property type="entry name" value="AWS"/>
    <property type="match status" value="1"/>
</dbReference>
<dbReference type="OrthoDB" id="308383at2759"/>
<feature type="compositionally biased region" description="Low complexity" evidence="13">
    <location>
        <begin position="1652"/>
        <end position="1669"/>
    </location>
</feature>
<evidence type="ECO:0000259" key="15">
    <source>
        <dbReference type="PROSITE" id="PS50280"/>
    </source>
</evidence>
<dbReference type="PROSITE" id="PS51215">
    <property type="entry name" value="AWS"/>
    <property type="match status" value="1"/>
</dbReference>
<proteinExistence type="predicted"/>
<feature type="compositionally biased region" description="Polar residues" evidence="13">
    <location>
        <begin position="429"/>
        <end position="441"/>
    </location>
</feature>
<evidence type="ECO:0000256" key="12">
    <source>
        <dbReference type="PROSITE-ProRule" id="PRU00146"/>
    </source>
</evidence>
<keyword evidence="11" id="KW-0539">Nucleus</keyword>
<feature type="compositionally biased region" description="Basic residues" evidence="13">
    <location>
        <begin position="1537"/>
        <end position="1546"/>
    </location>
</feature>
<dbReference type="InterPro" id="IPR017896">
    <property type="entry name" value="4Fe4S_Fe-S-bd"/>
</dbReference>
<protein>
    <submittedName>
        <fullName evidence="19">Set domain containing protein</fullName>
    </submittedName>
</protein>
<feature type="compositionally biased region" description="Polar residues" evidence="13">
    <location>
        <begin position="1502"/>
        <end position="1523"/>
    </location>
</feature>
<feature type="domain" description="Post-SET" evidence="16">
    <location>
        <begin position="317"/>
        <end position="333"/>
    </location>
</feature>
<evidence type="ECO:0000256" key="6">
    <source>
        <dbReference type="ARBA" id="ARBA00022691"/>
    </source>
</evidence>
<dbReference type="EMBL" id="CCKQ01003539">
    <property type="protein sequence ID" value="CDW74666.1"/>
    <property type="molecule type" value="Genomic_DNA"/>
</dbReference>
<dbReference type="Proteomes" id="UP000039865">
    <property type="component" value="Unassembled WGS sequence"/>
</dbReference>
<feature type="compositionally biased region" description="Basic and acidic residues" evidence="13">
    <location>
        <begin position="1595"/>
        <end position="1606"/>
    </location>
</feature>
<accession>A0A077ZXM4</accession>
<feature type="compositionally biased region" description="Acidic residues" evidence="13">
    <location>
        <begin position="687"/>
        <end position="734"/>
    </location>
</feature>
<evidence type="ECO:0000259" key="14">
    <source>
        <dbReference type="PROSITE" id="PS50016"/>
    </source>
</evidence>
<dbReference type="Gene3D" id="2.170.270.10">
    <property type="entry name" value="SET domain"/>
    <property type="match status" value="1"/>
</dbReference>
<dbReference type="Gene3D" id="3.30.40.10">
    <property type="entry name" value="Zinc/RING finger domain, C3HC4 (zinc finger)"/>
    <property type="match status" value="1"/>
</dbReference>
<evidence type="ECO:0000256" key="5">
    <source>
        <dbReference type="ARBA" id="ARBA00022679"/>
    </source>
</evidence>
<reference evidence="19 20" key="1">
    <citation type="submission" date="2014-06" db="EMBL/GenBank/DDBJ databases">
        <authorList>
            <person name="Swart Estienne"/>
        </authorList>
    </citation>
    <scope>NUCLEOTIDE SEQUENCE [LARGE SCALE GENOMIC DNA]</scope>
    <source>
        <strain evidence="19 20">130c</strain>
    </source>
</reference>
<evidence type="ECO:0000256" key="2">
    <source>
        <dbReference type="ARBA" id="ARBA00004286"/>
    </source>
</evidence>
<feature type="region of interest" description="Disordered" evidence="13">
    <location>
        <begin position="1454"/>
        <end position="1799"/>
    </location>
</feature>
<dbReference type="InterPro" id="IPR006560">
    <property type="entry name" value="AWS_dom"/>
</dbReference>
<evidence type="ECO:0000256" key="7">
    <source>
        <dbReference type="ARBA" id="ARBA00022723"/>
    </source>
</evidence>